<dbReference type="KEGG" id="msi:Msm_1750"/>
<gene>
    <name evidence="1" type="ordered locus">Msm_1750</name>
</gene>
<dbReference type="EnsemblBacteria" id="ABQ87955">
    <property type="protein sequence ID" value="ABQ87955"/>
    <property type="gene ID" value="Msm_1750"/>
</dbReference>
<evidence type="ECO:0008006" key="3">
    <source>
        <dbReference type="Google" id="ProtNLM"/>
    </source>
</evidence>
<dbReference type="InterPro" id="IPR014858">
    <property type="entry name" value="BrxB"/>
</dbReference>
<name>A5UP27_METS3</name>
<dbReference type="RefSeq" id="WP_011954748.1">
    <property type="nucleotide sequence ID" value="NC_009515.1"/>
</dbReference>
<sequence>MNIDEKLSKIEPKIKEPSFLENKGLSNEVGYYIFDYDPKYELKVREEVSRIKNKINNSSYAFTIKEFDLYEIIIDILNERGYLEKVFNFEEKKGIEFTTKAIISLLKLNSDNNNVIVNYILERTPDNCVVFLTGVGKAYPILRSHNVLNNLHQKLDEVPVVLFFPGQYSGRELVLFNTIEGSNYYRAFPLIR</sequence>
<dbReference type="Pfam" id="PF08747">
    <property type="entry name" value="BrxB"/>
    <property type="match status" value="1"/>
</dbReference>
<dbReference type="EMBL" id="CP000678">
    <property type="protein sequence ID" value="ABQ87955.1"/>
    <property type="molecule type" value="Genomic_DNA"/>
</dbReference>
<dbReference type="AlphaFoldDB" id="A5UP27"/>
<reference evidence="1 2" key="1">
    <citation type="journal article" date="2007" name="Proc. Natl. Acad. Sci. U.S.A.">
        <title>Genomic and metabolic adaptations of Methanobrevibacter smithii to the human gut.</title>
        <authorList>
            <person name="Samuel B.S."/>
            <person name="Hansen E.E."/>
            <person name="Manchester J.K."/>
            <person name="Coutinho P.M."/>
            <person name="Henrissat B."/>
            <person name="Fulton R."/>
            <person name="Latreille P."/>
            <person name="Kim K."/>
            <person name="Wilson R.K."/>
            <person name="Gordon J.I."/>
        </authorList>
    </citation>
    <scope>NUCLEOTIDE SEQUENCE [LARGE SCALE GENOMIC DNA]</scope>
    <source>
        <strain evidence="2">ATCC 35061 / DSM 861 / OCM 144 / PS</strain>
    </source>
</reference>
<accession>A5UP27</accession>
<dbReference type="PATRIC" id="fig|420247.28.peg.1739"/>
<dbReference type="STRING" id="420247.Msm_1750"/>
<evidence type="ECO:0000313" key="2">
    <source>
        <dbReference type="Proteomes" id="UP000001992"/>
    </source>
</evidence>
<dbReference type="eggNOG" id="arCOG05220">
    <property type="taxonomic scope" value="Archaea"/>
</dbReference>
<evidence type="ECO:0000313" key="1">
    <source>
        <dbReference type="EMBL" id="ABQ87955.1"/>
    </source>
</evidence>
<dbReference type="GeneID" id="78818392"/>
<dbReference type="BioCyc" id="MSMI420247:GHWZ-1792-MONOMER"/>
<dbReference type="Proteomes" id="UP000001992">
    <property type="component" value="Chromosome"/>
</dbReference>
<protein>
    <recommendedName>
        <fullName evidence="3">DUF1788 domain-containing protein</fullName>
    </recommendedName>
</protein>
<dbReference type="HOGENOM" id="CLU_101277_0_0_2"/>
<keyword evidence="2" id="KW-1185">Reference proteome</keyword>
<organism evidence="1 2">
    <name type="scientific">Methanobrevibacter smithii (strain ATCC 35061 / DSM 861 / OCM 144 / PS)</name>
    <dbReference type="NCBI Taxonomy" id="420247"/>
    <lineage>
        <taxon>Archaea</taxon>
        <taxon>Methanobacteriati</taxon>
        <taxon>Methanobacteriota</taxon>
        <taxon>Methanomada group</taxon>
        <taxon>Methanobacteria</taxon>
        <taxon>Methanobacteriales</taxon>
        <taxon>Methanobacteriaceae</taxon>
        <taxon>Methanobrevibacter</taxon>
    </lineage>
</organism>
<proteinExistence type="predicted"/>